<feature type="transmembrane region" description="Helical" evidence="7">
    <location>
        <begin position="92"/>
        <end position="113"/>
    </location>
</feature>
<evidence type="ECO:0000256" key="7">
    <source>
        <dbReference type="HAMAP-Rule" id="MF_00672"/>
    </source>
</evidence>
<dbReference type="STRING" id="1035839.GCA_000238795_00885"/>
<feature type="transmembrane region" description="Helical" evidence="7">
    <location>
        <begin position="230"/>
        <end position="257"/>
    </location>
</feature>
<name>A0A369YGX3_9PAST</name>
<proteinExistence type="inferred from homology"/>
<keyword evidence="4 7" id="KW-0812">Transmembrane</keyword>
<evidence type="ECO:0000256" key="4">
    <source>
        <dbReference type="ARBA" id="ARBA00022692"/>
    </source>
</evidence>
<accession>A0A369YGX3</accession>
<gene>
    <name evidence="8" type="ORF">DPV93_07200</name>
</gene>
<dbReference type="EMBL" id="QEPN01000005">
    <property type="protein sequence ID" value="RDE71398.1"/>
    <property type="molecule type" value="Genomic_DNA"/>
</dbReference>
<evidence type="ECO:0000256" key="1">
    <source>
        <dbReference type="ARBA" id="ARBA00004651"/>
    </source>
</evidence>
<dbReference type="Proteomes" id="UP000253872">
    <property type="component" value="Unassembled WGS sequence"/>
</dbReference>
<keyword evidence="3" id="KW-0997">Cell inner membrane</keyword>
<dbReference type="NCBIfam" id="TIGR00765">
    <property type="entry name" value="yihY_not_rbn"/>
    <property type="match status" value="1"/>
</dbReference>
<comment type="subcellular location">
    <subcellularLocation>
        <location evidence="1 7">Cell membrane</location>
        <topology evidence="1 7">Multi-pass membrane protein</topology>
    </subcellularLocation>
</comment>
<comment type="similarity">
    <text evidence="7">Belongs to the UPF0761 family.</text>
</comment>
<comment type="caution">
    <text evidence="8">The sequence shown here is derived from an EMBL/GenBank/DDBJ whole genome shotgun (WGS) entry which is preliminary data.</text>
</comment>
<keyword evidence="6 7" id="KW-0472">Membrane</keyword>
<feature type="transmembrane region" description="Helical" evidence="7">
    <location>
        <begin position="200"/>
        <end position="224"/>
    </location>
</feature>
<keyword evidence="2 7" id="KW-1003">Cell membrane</keyword>
<evidence type="ECO:0000256" key="3">
    <source>
        <dbReference type="ARBA" id="ARBA00022519"/>
    </source>
</evidence>
<dbReference type="PIRSF" id="PIRSF035875">
    <property type="entry name" value="RNase_BN"/>
    <property type="match status" value="1"/>
</dbReference>
<evidence type="ECO:0000256" key="5">
    <source>
        <dbReference type="ARBA" id="ARBA00022989"/>
    </source>
</evidence>
<dbReference type="InterPro" id="IPR023679">
    <property type="entry name" value="UPF0761_bac"/>
</dbReference>
<dbReference type="GO" id="GO:0005886">
    <property type="term" value="C:plasma membrane"/>
    <property type="evidence" value="ECO:0007669"/>
    <property type="project" value="UniProtKB-SubCell"/>
</dbReference>
<dbReference type="PANTHER" id="PTHR30213:SF0">
    <property type="entry name" value="UPF0761 MEMBRANE PROTEIN YIHY"/>
    <property type="match status" value="1"/>
</dbReference>
<evidence type="ECO:0000256" key="2">
    <source>
        <dbReference type="ARBA" id="ARBA00022475"/>
    </source>
</evidence>
<dbReference type="HAMAP" id="MF_00672">
    <property type="entry name" value="UPF0761"/>
    <property type="match status" value="1"/>
</dbReference>
<protein>
    <recommendedName>
        <fullName evidence="7">UPF0761 membrane protein DPV93_07200</fullName>
    </recommendedName>
</protein>
<evidence type="ECO:0000256" key="6">
    <source>
        <dbReference type="ARBA" id="ARBA00023136"/>
    </source>
</evidence>
<dbReference type="RefSeq" id="WP_111403262.1">
    <property type="nucleotide sequence ID" value="NZ_QEPN01000005.1"/>
</dbReference>
<dbReference type="Pfam" id="PF03631">
    <property type="entry name" value="Virul_fac_BrkB"/>
    <property type="match status" value="1"/>
</dbReference>
<evidence type="ECO:0000313" key="8">
    <source>
        <dbReference type="EMBL" id="RDE71398.1"/>
    </source>
</evidence>
<dbReference type="AlphaFoldDB" id="A0A369YGX3"/>
<sequence length="283" mass="31647">MKTELIAFIKYFIQRTQENRLPMAAGYLTYSTMLALVPLIMVVFSIITAFPFFEQATQSLKSLIYDNFAPTSSEMVAEYIDLFVSNSRKMGIISTIGLVVVAVMLISSIDNILNEMWHGARKRSIFLSFLLYTAILFFAPLIAGASIAISSYVMSLSLFGKNGMLSFGESLLECTPFFLIWLLFSMVYKWVPNTEVKFKYAATGAFFAAIFFTLGKQAFIWYIASFPSYQAIYGALATLPIMLVWIHLSWNVVLFGAQLASVLKDRANMAQTGVKDDCTDSAC</sequence>
<organism evidence="8 9">
    <name type="scientific">Haemophilus sputorum</name>
    <dbReference type="NCBI Taxonomy" id="1078480"/>
    <lineage>
        <taxon>Bacteria</taxon>
        <taxon>Pseudomonadati</taxon>
        <taxon>Pseudomonadota</taxon>
        <taxon>Gammaproteobacteria</taxon>
        <taxon>Pasteurellales</taxon>
        <taxon>Pasteurellaceae</taxon>
        <taxon>Haemophilus</taxon>
    </lineage>
</organism>
<evidence type="ECO:0000313" key="9">
    <source>
        <dbReference type="Proteomes" id="UP000253872"/>
    </source>
</evidence>
<keyword evidence="5 7" id="KW-1133">Transmembrane helix</keyword>
<feature type="transmembrane region" description="Helical" evidence="7">
    <location>
        <begin position="170"/>
        <end position="188"/>
    </location>
</feature>
<dbReference type="InterPro" id="IPR017039">
    <property type="entry name" value="Virul_fac_BrkB"/>
</dbReference>
<dbReference type="NCBIfam" id="NF002457">
    <property type="entry name" value="PRK01637.1"/>
    <property type="match status" value="1"/>
</dbReference>
<feature type="transmembrane region" description="Helical" evidence="7">
    <location>
        <begin position="27"/>
        <end position="53"/>
    </location>
</feature>
<dbReference type="PANTHER" id="PTHR30213">
    <property type="entry name" value="INNER MEMBRANE PROTEIN YHJD"/>
    <property type="match status" value="1"/>
</dbReference>
<feature type="transmembrane region" description="Helical" evidence="7">
    <location>
        <begin position="125"/>
        <end position="150"/>
    </location>
</feature>
<reference evidence="8 9" key="1">
    <citation type="submission" date="2018-05" db="EMBL/GenBank/DDBJ databases">
        <title>Draft Genome Sequences for a Diverse set of 7 Haemophilus Species.</title>
        <authorList>
            <person name="Nichols M."/>
            <person name="Topaz N."/>
            <person name="Wang X."/>
            <person name="Wang X."/>
            <person name="Boxrud D."/>
        </authorList>
    </citation>
    <scope>NUCLEOTIDE SEQUENCE [LARGE SCALE GENOMIC DNA]</scope>
    <source>
        <strain evidence="8 9">C2002001239</strain>
    </source>
</reference>